<dbReference type="PANTHER" id="PTHR40266">
    <property type="entry name" value="TOXIN HIGB-1"/>
    <property type="match status" value="1"/>
</dbReference>
<keyword evidence="2" id="KW-1185">Reference proteome</keyword>
<reference evidence="1 2" key="1">
    <citation type="submission" date="2024-08" db="EMBL/GenBank/DDBJ databases">
        <title>Whole-genome sequencing of halo(alkali)philic microorganisms from hypersaline lakes.</title>
        <authorList>
            <person name="Sorokin D.Y."/>
            <person name="Merkel A.Y."/>
            <person name="Messina E."/>
            <person name="Yakimov M."/>
        </authorList>
    </citation>
    <scope>NUCLEOTIDE SEQUENCE [LARGE SCALE GENOMIC DNA]</scope>
    <source>
        <strain evidence="1 2">Cl-TMA</strain>
    </source>
</reference>
<gene>
    <name evidence="1" type="ORF">ACERLL_16770</name>
</gene>
<comment type="caution">
    <text evidence="1">The sequence shown here is derived from an EMBL/GenBank/DDBJ whole genome shotgun (WGS) entry which is preliminary data.</text>
</comment>
<dbReference type="EMBL" id="JBGUAW010000014">
    <property type="protein sequence ID" value="MFA9462462.1"/>
    <property type="molecule type" value="Genomic_DNA"/>
</dbReference>
<dbReference type="SUPFAM" id="SSF143011">
    <property type="entry name" value="RelE-like"/>
    <property type="match status" value="1"/>
</dbReference>
<accession>A0ABV4TYR4</accession>
<dbReference type="PANTHER" id="PTHR40266:SF2">
    <property type="entry name" value="TOXIN HIGB-1"/>
    <property type="match status" value="1"/>
</dbReference>
<protein>
    <submittedName>
        <fullName evidence="1">Type II toxin-antitoxin system RelE/ParE family toxin</fullName>
    </submittedName>
</protein>
<proteinExistence type="predicted"/>
<dbReference type="InterPro" id="IPR035093">
    <property type="entry name" value="RelE/ParE_toxin_dom_sf"/>
</dbReference>
<dbReference type="Gene3D" id="3.30.2310.20">
    <property type="entry name" value="RelE-like"/>
    <property type="match status" value="1"/>
</dbReference>
<dbReference type="InterPro" id="IPR007711">
    <property type="entry name" value="HigB-1"/>
</dbReference>
<sequence>MIQGFKGREAERIWNGEVSRKLPQEIQNTARRKLRMLNNARTLDDLRVPPGNRLEALSGDRAGQHSIRINQQWRICFAWQDGHANEVEIVDYH</sequence>
<evidence type="ECO:0000313" key="1">
    <source>
        <dbReference type="EMBL" id="MFA9462462.1"/>
    </source>
</evidence>
<dbReference type="Proteomes" id="UP001575181">
    <property type="component" value="Unassembled WGS sequence"/>
</dbReference>
<dbReference type="Pfam" id="PF05015">
    <property type="entry name" value="HigB-like_toxin"/>
    <property type="match status" value="1"/>
</dbReference>
<organism evidence="1 2">
    <name type="scientific">Thiohalorhabdus methylotrophus</name>
    <dbReference type="NCBI Taxonomy" id="3242694"/>
    <lineage>
        <taxon>Bacteria</taxon>
        <taxon>Pseudomonadati</taxon>
        <taxon>Pseudomonadota</taxon>
        <taxon>Gammaproteobacteria</taxon>
        <taxon>Thiohalorhabdales</taxon>
        <taxon>Thiohalorhabdaceae</taxon>
        <taxon>Thiohalorhabdus</taxon>
    </lineage>
</organism>
<name>A0ABV4TYR4_9GAMM</name>
<dbReference type="RefSeq" id="WP_373657251.1">
    <property type="nucleotide sequence ID" value="NZ_JBGUAW010000014.1"/>
</dbReference>
<evidence type="ECO:0000313" key="2">
    <source>
        <dbReference type="Proteomes" id="UP001575181"/>
    </source>
</evidence>